<sequence>MVTAFILMNVERPRLKSIADDLLAIDGIAEVYSVAGPFDLVAIARVREHEQLNDLVTERVGALEGIESTETLIAFRSFAKKDLGLLWDIGE</sequence>
<dbReference type="Pfam" id="PF01037">
    <property type="entry name" value="AsnC_trans_reg"/>
    <property type="match status" value="1"/>
</dbReference>
<proteinExistence type="predicted"/>
<name>E6PI31_9ZZZZ</name>
<evidence type="ECO:0000259" key="1">
    <source>
        <dbReference type="Pfam" id="PF01037"/>
    </source>
</evidence>
<dbReference type="GO" id="GO:0005829">
    <property type="term" value="C:cytosol"/>
    <property type="evidence" value="ECO:0007669"/>
    <property type="project" value="TreeGrafter"/>
</dbReference>
<accession>E6PI31</accession>
<dbReference type="InterPro" id="IPR011008">
    <property type="entry name" value="Dimeric_a/b-barrel"/>
</dbReference>
<dbReference type="Gene3D" id="3.30.70.920">
    <property type="match status" value="1"/>
</dbReference>
<reference evidence="2" key="1">
    <citation type="submission" date="2009-10" db="EMBL/GenBank/DDBJ databases">
        <title>Diversity of trophic interactions inside an arsenic-rich microbial ecosystem.</title>
        <authorList>
            <person name="Bertin P.N."/>
            <person name="Heinrich-Salmeron A."/>
            <person name="Pelletier E."/>
            <person name="Goulhen-Chollet F."/>
            <person name="Arsene-Ploetze F."/>
            <person name="Gallien S."/>
            <person name="Calteau A."/>
            <person name="Vallenet D."/>
            <person name="Casiot C."/>
            <person name="Chane-Woon-Ming B."/>
            <person name="Giloteaux L."/>
            <person name="Barakat M."/>
            <person name="Bonnefoy V."/>
            <person name="Bruneel O."/>
            <person name="Chandler M."/>
            <person name="Cleiss J."/>
            <person name="Duran R."/>
            <person name="Elbaz-Poulichet F."/>
            <person name="Fonknechten N."/>
            <person name="Lauga B."/>
            <person name="Mornico D."/>
            <person name="Ortet P."/>
            <person name="Schaeffer C."/>
            <person name="Siguier P."/>
            <person name="Alexander Thil Smith A."/>
            <person name="Van Dorsselaer A."/>
            <person name="Weissenbach J."/>
            <person name="Medigue C."/>
            <person name="Le Paslier D."/>
        </authorList>
    </citation>
    <scope>NUCLEOTIDE SEQUENCE</scope>
</reference>
<comment type="caution">
    <text evidence="2">The sequence shown here is derived from an EMBL/GenBank/DDBJ whole genome shotgun (WGS) entry which is preliminary data.</text>
</comment>
<protein>
    <submittedName>
        <fullName evidence="2">Transcription regulator</fullName>
    </submittedName>
</protein>
<dbReference type="EMBL" id="CABL01000019">
    <property type="protein sequence ID" value="CBH76121.1"/>
    <property type="molecule type" value="Genomic_DNA"/>
</dbReference>
<feature type="domain" description="Transcription regulator AsnC/Lrp ligand binding" evidence="1">
    <location>
        <begin position="7"/>
        <end position="76"/>
    </location>
</feature>
<gene>
    <name evidence="2" type="ORF">CARN1_0601</name>
</gene>
<dbReference type="SUPFAM" id="SSF54909">
    <property type="entry name" value="Dimeric alpha+beta barrel"/>
    <property type="match status" value="1"/>
</dbReference>
<evidence type="ECO:0000313" key="2">
    <source>
        <dbReference type="EMBL" id="CBH76121.1"/>
    </source>
</evidence>
<dbReference type="GO" id="GO:0043565">
    <property type="term" value="F:sequence-specific DNA binding"/>
    <property type="evidence" value="ECO:0007669"/>
    <property type="project" value="TreeGrafter"/>
</dbReference>
<dbReference type="PANTHER" id="PTHR30154:SF34">
    <property type="entry name" value="TRANSCRIPTIONAL REGULATOR AZLB"/>
    <property type="match status" value="1"/>
</dbReference>
<dbReference type="GO" id="GO:0043200">
    <property type="term" value="P:response to amino acid"/>
    <property type="evidence" value="ECO:0007669"/>
    <property type="project" value="TreeGrafter"/>
</dbReference>
<dbReference type="InterPro" id="IPR019887">
    <property type="entry name" value="Tscrpt_reg_AsnC/Lrp_C"/>
</dbReference>
<organism evidence="2">
    <name type="scientific">mine drainage metagenome</name>
    <dbReference type="NCBI Taxonomy" id="410659"/>
    <lineage>
        <taxon>unclassified sequences</taxon>
        <taxon>metagenomes</taxon>
        <taxon>ecological metagenomes</taxon>
    </lineage>
</organism>
<dbReference type="PANTHER" id="PTHR30154">
    <property type="entry name" value="LEUCINE-RESPONSIVE REGULATORY PROTEIN"/>
    <property type="match status" value="1"/>
</dbReference>
<dbReference type="AlphaFoldDB" id="E6PI31"/>